<evidence type="ECO:0000313" key="2">
    <source>
        <dbReference type="EMBL" id="QSQ19282.1"/>
    </source>
</evidence>
<evidence type="ECO:0000256" key="1">
    <source>
        <dbReference type="SAM" id="MobiDB-lite"/>
    </source>
</evidence>
<gene>
    <name evidence="2" type="ORF">JY651_28545</name>
</gene>
<evidence type="ECO:0000313" key="3">
    <source>
        <dbReference type="Proteomes" id="UP000662747"/>
    </source>
</evidence>
<organism evidence="2 3">
    <name type="scientific">Pyxidicoccus parkwayensis</name>
    <dbReference type="NCBI Taxonomy" id="2813578"/>
    <lineage>
        <taxon>Bacteria</taxon>
        <taxon>Pseudomonadati</taxon>
        <taxon>Myxococcota</taxon>
        <taxon>Myxococcia</taxon>
        <taxon>Myxococcales</taxon>
        <taxon>Cystobacterineae</taxon>
        <taxon>Myxococcaceae</taxon>
        <taxon>Pyxidicoccus</taxon>
    </lineage>
</organism>
<proteinExistence type="predicted"/>
<dbReference type="RefSeq" id="WP_206720869.1">
    <property type="nucleotide sequence ID" value="NZ_CP071090.1"/>
</dbReference>
<feature type="region of interest" description="Disordered" evidence="1">
    <location>
        <begin position="1"/>
        <end position="38"/>
    </location>
</feature>
<sequence length="120" mass="12903">MNGCIRGDGQHNAESSLGAAEESRPAARKKPRRAPVPLDQLPKDLWLKEHVAAALGRSVSWVYKKAEAGLLPHSKRVGGLMFVPSQVMAWATAQDATPTKPKRARRRASASVLAAALAKE</sequence>
<reference evidence="2 3" key="1">
    <citation type="submission" date="2021-02" db="EMBL/GenBank/DDBJ databases">
        <title>De Novo genome assembly of isolated myxobacteria.</title>
        <authorList>
            <person name="Stevens D.C."/>
        </authorList>
    </citation>
    <scope>NUCLEOTIDE SEQUENCE [LARGE SCALE GENOMIC DNA]</scope>
    <source>
        <strain evidence="3">SCPEA02</strain>
    </source>
</reference>
<keyword evidence="3" id="KW-1185">Reference proteome</keyword>
<protein>
    <submittedName>
        <fullName evidence="2">Helix-turn-helix domain-containing protein</fullName>
    </submittedName>
</protein>
<dbReference type="EMBL" id="CP071090">
    <property type="protein sequence ID" value="QSQ19282.1"/>
    <property type="molecule type" value="Genomic_DNA"/>
</dbReference>
<dbReference type="Proteomes" id="UP000662747">
    <property type="component" value="Chromosome"/>
</dbReference>
<accession>A0ABX7NP46</accession>
<name>A0ABX7NP46_9BACT</name>